<feature type="transmembrane region" description="Helical" evidence="1">
    <location>
        <begin position="39"/>
        <end position="59"/>
    </location>
</feature>
<keyword evidence="1" id="KW-1133">Transmembrane helix</keyword>
<evidence type="ECO:0000313" key="3">
    <source>
        <dbReference type="Proteomes" id="UP000078512"/>
    </source>
</evidence>
<keyword evidence="1" id="KW-0472">Membrane</keyword>
<proteinExistence type="predicted"/>
<dbReference type="EMBL" id="KV442122">
    <property type="protein sequence ID" value="OAQ23352.1"/>
    <property type="molecule type" value="Genomic_DNA"/>
</dbReference>
<name>A0A197JDY6_9FUNG</name>
<accession>A0A197JDY6</accession>
<keyword evidence="1" id="KW-0812">Transmembrane</keyword>
<feature type="transmembrane region" description="Helical" evidence="1">
    <location>
        <begin position="7"/>
        <end position="27"/>
    </location>
</feature>
<reference evidence="2 3" key="1">
    <citation type="submission" date="2016-05" db="EMBL/GenBank/DDBJ databases">
        <title>Genome sequencing reveals origins of a unique bacterial endosymbiosis in the earliest lineages of terrestrial Fungi.</title>
        <authorList>
            <consortium name="DOE Joint Genome Institute"/>
            <person name="Uehling J."/>
            <person name="Gryganskyi A."/>
            <person name="Hameed K."/>
            <person name="Tschaplinski T."/>
            <person name="Misztal P."/>
            <person name="Wu S."/>
            <person name="Desiro A."/>
            <person name="Vande Pol N."/>
            <person name="Du Z.-Y."/>
            <person name="Zienkiewicz A."/>
            <person name="Zienkiewicz K."/>
            <person name="Morin E."/>
            <person name="Tisserant E."/>
            <person name="Splivallo R."/>
            <person name="Hainaut M."/>
            <person name="Henrissat B."/>
            <person name="Ohm R."/>
            <person name="Kuo A."/>
            <person name="Yan J."/>
            <person name="Lipzen A."/>
            <person name="Nolan M."/>
            <person name="Labutti K."/>
            <person name="Barry K."/>
            <person name="Goldstein A."/>
            <person name="Labbe J."/>
            <person name="Schadt C."/>
            <person name="Tuskan G."/>
            <person name="Grigoriev I."/>
            <person name="Martin F."/>
            <person name="Vilgalys R."/>
            <person name="Bonito G."/>
        </authorList>
    </citation>
    <scope>NUCLEOTIDE SEQUENCE [LARGE SCALE GENOMIC DNA]</scope>
    <source>
        <strain evidence="2 3">AG-77</strain>
    </source>
</reference>
<organism evidence="2 3">
    <name type="scientific">Linnemannia elongata AG-77</name>
    <dbReference type="NCBI Taxonomy" id="1314771"/>
    <lineage>
        <taxon>Eukaryota</taxon>
        <taxon>Fungi</taxon>
        <taxon>Fungi incertae sedis</taxon>
        <taxon>Mucoromycota</taxon>
        <taxon>Mortierellomycotina</taxon>
        <taxon>Mortierellomycetes</taxon>
        <taxon>Mortierellales</taxon>
        <taxon>Mortierellaceae</taxon>
        <taxon>Linnemannia</taxon>
    </lineage>
</organism>
<dbReference type="AlphaFoldDB" id="A0A197JDY6"/>
<dbReference type="Proteomes" id="UP000078512">
    <property type="component" value="Unassembled WGS sequence"/>
</dbReference>
<protein>
    <submittedName>
        <fullName evidence="2">Uncharacterized protein</fullName>
    </submittedName>
</protein>
<sequence length="86" mass="10195">MDERRGTVVLSIFMALCCCCCACRYLFFLPHFFSCPSHSIFILSFSSFLFFPLLSKHYIIRMRFHQLDHDHNSSTNNIDQLPWPDK</sequence>
<gene>
    <name evidence="2" type="ORF">K457DRAFT_235819</name>
</gene>
<evidence type="ECO:0000256" key="1">
    <source>
        <dbReference type="SAM" id="Phobius"/>
    </source>
</evidence>
<keyword evidence="3" id="KW-1185">Reference proteome</keyword>
<evidence type="ECO:0000313" key="2">
    <source>
        <dbReference type="EMBL" id="OAQ23352.1"/>
    </source>
</evidence>